<dbReference type="InParanoid" id="A0A4Q1BGY1"/>
<evidence type="ECO:0000259" key="3">
    <source>
        <dbReference type="Pfam" id="PF05057"/>
    </source>
</evidence>
<feature type="domain" description="DUF676" evidence="3">
    <location>
        <begin position="10"/>
        <end position="139"/>
    </location>
</feature>
<comment type="similarity">
    <text evidence="1">Belongs to the putative lipase ROG1 family.</text>
</comment>
<dbReference type="STRING" id="5217.A0A4Q1BGY1"/>
<comment type="caution">
    <text evidence="4">The sequence shown here is derived from an EMBL/GenBank/DDBJ whole genome shotgun (WGS) entry which is preliminary data.</text>
</comment>
<dbReference type="Proteomes" id="UP000289152">
    <property type="component" value="Unassembled WGS sequence"/>
</dbReference>
<accession>A0A4Q1BGY1</accession>
<gene>
    <name evidence="4" type="ORF">M231_05922</name>
</gene>
<dbReference type="Gene3D" id="3.40.50.1820">
    <property type="entry name" value="alpha/beta hydrolase"/>
    <property type="match status" value="1"/>
</dbReference>
<dbReference type="PANTHER" id="PTHR47842">
    <property type="entry name" value="EXPRESSED PROTEIN"/>
    <property type="match status" value="1"/>
</dbReference>
<dbReference type="OrthoDB" id="442243at2759"/>
<dbReference type="InterPro" id="IPR007751">
    <property type="entry name" value="DUF676_lipase-like"/>
</dbReference>
<dbReference type="Pfam" id="PF05057">
    <property type="entry name" value="DUF676"/>
    <property type="match status" value="1"/>
</dbReference>
<feature type="compositionally biased region" description="Polar residues" evidence="2">
    <location>
        <begin position="190"/>
        <end position="199"/>
    </location>
</feature>
<feature type="region of interest" description="Disordered" evidence="2">
    <location>
        <begin position="190"/>
        <end position="240"/>
    </location>
</feature>
<evidence type="ECO:0000313" key="5">
    <source>
        <dbReference type="Proteomes" id="UP000289152"/>
    </source>
</evidence>
<feature type="compositionally biased region" description="Low complexity" evidence="2">
    <location>
        <begin position="207"/>
        <end position="219"/>
    </location>
</feature>
<dbReference type="InterPro" id="IPR029058">
    <property type="entry name" value="AB_hydrolase_fold"/>
</dbReference>
<evidence type="ECO:0000313" key="4">
    <source>
        <dbReference type="EMBL" id="RXK36838.1"/>
    </source>
</evidence>
<name>A0A4Q1BGY1_TREME</name>
<dbReference type="PANTHER" id="PTHR47842:SF1">
    <property type="entry name" value="DUF676 DOMAIN-CONTAINING PROTEIN"/>
    <property type="match status" value="1"/>
</dbReference>
<organism evidence="4 5">
    <name type="scientific">Tremella mesenterica</name>
    <name type="common">Jelly fungus</name>
    <dbReference type="NCBI Taxonomy" id="5217"/>
    <lineage>
        <taxon>Eukaryota</taxon>
        <taxon>Fungi</taxon>
        <taxon>Dikarya</taxon>
        <taxon>Basidiomycota</taxon>
        <taxon>Agaricomycotina</taxon>
        <taxon>Tremellomycetes</taxon>
        <taxon>Tremellales</taxon>
        <taxon>Tremellaceae</taxon>
        <taxon>Tremella</taxon>
    </lineage>
</organism>
<dbReference type="SUPFAM" id="SSF53474">
    <property type="entry name" value="alpha/beta-Hydrolases"/>
    <property type="match status" value="1"/>
</dbReference>
<proteinExistence type="inferred from homology"/>
<protein>
    <recommendedName>
        <fullName evidence="3">DUF676 domain-containing protein</fullName>
    </recommendedName>
</protein>
<reference evidence="4 5" key="1">
    <citation type="submission" date="2016-06" db="EMBL/GenBank/DDBJ databases">
        <title>Evolution of pathogenesis and genome organization in the Tremellales.</title>
        <authorList>
            <person name="Cuomo C."/>
            <person name="Litvintseva A."/>
            <person name="Heitman J."/>
            <person name="Chen Y."/>
            <person name="Sun S."/>
            <person name="Springer D."/>
            <person name="Dromer F."/>
            <person name="Young S."/>
            <person name="Zeng Q."/>
            <person name="Chapman S."/>
            <person name="Gujja S."/>
            <person name="Saif S."/>
            <person name="Birren B."/>
        </authorList>
    </citation>
    <scope>NUCLEOTIDE SEQUENCE [LARGE SCALE GENOMIC DNA]</scope>
    <source>
        <strain evidence="4 5">ATCC 28783</strain>
    </source>
</reference>
<sequence length="499" mass="54999">MPKGRPKDLLLLIWVHGFKGNEVTFESFPDRVSHLLQATHPSLRVESRVFPVYQTRGELHAATLAFVDWLTSLVVELENDHGSGGGAGRAKIVLLGHSMGGLLIADAALDIARNTRPGDPMWPKVVAIVAFDTPYLGLHPGTLTLQKYQLSQAAGYLEQARSIASGLTMLSPIAVGLGFGKFGLGKSFQPSHPDTSQLTPKFEPRGQPSQSSSRQKQNQAVVSGENDKPPEISSNKSRWSLPTLATPSTNALYGLGAVALGAAAVGTMYYRREDFVNGWKWGYEHMTFVRNLWDEEGLRGRLLAISQVLENEHNVKFWNFYTHLPPSSLSLTQRTFTILPPQSHPTYPLWIPATNTIAKDEVSAHMAMFSPKTNDGFYDLGLTVARRIAERIEEEGVGRGVEMDEVVDIQSDDLSNHNDNDNPVPFVQDVHGARVTQADFVQPGDCMGDKGGMEKMDVDGQGDLSDRVVDGENKFGQEREKGLGWREEVKDGKIVWVEE</sequence>
<dbReference type="VEuPathDB" id="FungiDB:TREMEDRAFT_29019"/>
<evidence type="ECO:0000256" key="2">
    <source>
        <dbReference type="SAM" id="MobiDB-lite"/>
    </source>
</evidence>
<evidence type="ECO:0000256" key="1">
    <source>
        <dbReference type="ARBA" id="ARBA00007920"/>
    </source>
</evidence>
<dbReference type="AlphaFoldDB" id="A0A4Q1BGY1"/>
<keyword evidence="5" id="KW-1185">Reference proteome</keyword>
<dbReference type="EMBL" id="SDIL01000086">
    <property type="protein sequence ID" value="RXK36838.1"/>
    <property type="molecule type" value="Genomic_DNA"/>
</dbReference>